<dbReference type="AlphaFoldDB" id="A0A812ID47"/>
<organism evidence="2 3">
    <name type="scientific">Symbiodinium natans</name>
    <dbReference type="NCBI Taxonomy" id="878477"/>
    <lineage>
        <taxon>Eukaryota</taxon>
        <taxon>Sar</taxon>
        <taxon>Alveolata</taxon>
        <taxon>Dinophyceae</taxon>
        <taxon>Suessiales</taxon>
        <taxon>Symbiodiniaceae</taxon>
        <taxon>Symbiodinium</taxon>
    </lineage>
</organism>
<keyword evidence="3" id="KW-1185">Reference proteome</keyword>
<sequence length="160" mass="17587">MSWARWQRFTFIDNPKTPVSPVQARARSCPPSARRRHSTDVDMPTDVHPEKHLACERVGRLNPKLGDTNFTETGRSKAAGCFRTDACLASTTAPDPEEEFGGFSKCSISLDKRVWPSYGTLGHPDVCGRPCIFVLNGSCERGAACACCHRCNFRLGGVAR</sequence>
<dbReference type="Proteomes" id="UP000604046">
    <property type="component" value="Unassembled WGS sequence"/>
</dbReference>
<evidence type="ECO:0000313" key="3">
    <source>
        <dbReference type="Proteomes" id="UP000604046"/>
    </source>
</evidence>
<reference evidence="2" key="1">
    <citation type="submission" date="2021-02" db="EMBL/GenBank/DDBJ databases">
        <authorList>
            <person name="Dougan E. K."/>
            <person name="Rhodes N."/>
            <person name="Thang M."/>
            <person name="Chan C."/>
        </authorList>
    </citation>
    <scope>NUCLEOTIDE SEQUENCE</scope>
</reference>
<feature type="region of interest" description="Disordered" evidence="1">
    <location>
        <begin position="17"/>
        <end position="46"/>
    </location>
</feature>
<name>A0A812ID47_9DINO</name>
<dbReference type="EMBL" id="CAJNDS010000236">
    <property type="protein sequence ID" value="CAE7031987.1"/>
    <property type="molecule type" value="Genomic_DNA"/>
</dbReference>
<evidence type="ECO:0000256" key="1">
    <source>
        <dbReference type="SAM" id="MobiDB-lite"/>
    </source>
</evidence>
<accession>A0A812ID47</accession>
<evidence type="ECO:0000313" key="2">
    <source>
        <dbReference type="EMBL" id="CAE7031987.1"/>
    </source>
</evidence>
<gene>
    <name evidence="2" type="primary">MTPC1</name>
    <name evidence="2" type="ORF">SNAT2548_LOCUS3850</name>
</gene>
<comment type="caution">
    <text evidence="2">The sequence shown here is derived from an EMBL/GenBank/DDBJ whole genome shotgun (WGS) entry which is preliminary data.</text>
</comment>
<protein>
    <submittedName>
        <fullName evidence="2">MTPC1 protein</fullName>
    </submittedName>
</protein>
<proteinExistence type="predicted"/>